<dbReference type="EC" id="1.5.1.1" evidence="16"/>
<reference evidence="18" key="1">
    <citation type="submission" date="2020-11" db="EMBL/GenBank/DDBJ databases">
        <authorList>
            <person name="Tran Van P."/>
        </authorList>
    </citation>
    <scope>NUCLEOTIDE SEQUENCE</scope>
</reference>
<dbReference type="PANTHER" id="PTHR13812:SF19">
    <property type="entry name" value="KETIMINE REDUCTASE MU-CRYSTALLIN"/>
    <property type="match status" value="1"/>
</dbReference>
<comment type="catalytic activity">
    <reaction evidence="9">
        <text>(S)-cystathionine ketimine + NADPH + 2 H(+) = (3R,5S)-2,3,5,6,7-pentahydro-1,4-thiazepine-3,5-dicarboxylate + NADP(+)</text>
        <dbReference type="Rhea" id="RHEA:68036"/>
        <dbReference type="ChEBI" id="CHEBI:15378"/>
        <dbReference type="ChEBI" id="CHEBI:57783"/>
        <dbReference type="ChEBI" id="CHEBI:58349"/>
        <dbReference type="ChEBI" id="CHEBI:176808"/>
        <dbReference type="ChEBI" id="CHEBI:176810"/>
    </reaction>
    <physiologicalReaction direction="left-to-right" evidence="9">
        <dbReference type="Rhea" id="RHEA:68037"/>
    </physiologicalReaction>
</comment>
<comment type="similarity">
    <text evidence="1">Belongs to the ornithine cyclodeaminase/mu-crystallin family.</text>
</comment>
<evidence type="ECO:0000256" key="6">
    <source>
        <dbReference type="ARBA" id="ARBA00093197"/>
    </source>
</evidence>
<evidence type="ECO:0000256" key="16">
    <source>
        <dbReference type="ARBA" id="ARBA00093598"/>
    </source>
</evidence>
<evidence type="ECO:0000256" key="11">
    <source>
        <dbReference type="ARBA" id="ARBA00093250"/>
    </source>
</evidence>
<dbReference type="Gene3D" id="3.30.1780.10">
    <property type="entry name" value="ornithine cyclodeaminase, domain 1"/>
    <property type="match status" value="1"/>
</dbReference>
<name>A0A7R8WSL7_9CRUS</name>
<dbReference type="Gene3D" id="3.40.50.720">
    <property type="entry name" value="NAD(P)-binding Rossmann-like Domain"/>
    <property type="match status" value="1"/>
</dbReference>
<evidence type="ECO:0000256" key="14">
    <source>
        <dbReference type="ARBA" id="ARBA00093273"/>
    </source>
</evidence>
<evidence type="ECO:0000256" key="10">
    <source>
        <dbReference type="ARBA" id="ARBA00093248"/>
    </source>
</evidence>
<evidence type="ECO:0000256" key="3">
    <source>
        <dbReference type="ARBA" id="ARBA00015173"/>
    </source>
</evidence>
<evidence type="ECO:0000256" key="9">
    <source>
        <dbReference type="ARBA" id="ARBA00093227"/>
    </source>
</evidence>
<evidence type="ECO:0000256" key="7">
    <source>
        <dbReference type="ARBA" id="ARBA00093203"/>
    </source>
</evidence>
<dbReference type="GO" id="GO:0005737">
    <property type="term" value="C:cytoplasm"/>
    <property type="evidence" value="ECO:0007669"/>
    <property type="project" value="TreeGrafter"/>
</dbReference>
<dbReference type="PANTHER" id="PTHR13812">
    <property type="entry name" value="KETIMINE REDUCTASE MU-CRYSTALLIN"/>
    <property type="match status" value="1"/>
</dbReference>
<dbReference type="InterPro" id="IPR003462">
    <property type="entry name" value="ODC_Mu_crystall"/>
</dbReference>
<protein>
    <recommendedName>
        <fullName evidence="3">Ketimine reductase mu-crystallin</fullName>
        <ecNumber evidence="16">1.5.1.1</ecNumber>
        <ecNumber evidence="2">1.5.1.25</ecNumber>
    </recommendedName>
    <alternativeName>
        <fullName evidence="17">1-piperideine-2-carboxylate/1-pyrroline-2-carboxylate reductase</fullName>
    </alternativeName>
    <alternativeName>
        <fullName evidence="4">NADP-regulated thyroid-hormone-binding protein</fullName>
    </alternativeName>
</protein>
<comment type="catalytic activity">
    <reaction evidence="13">
        <text>L-proline + NAD(+) = 1-pyrroline-2-carboxylate + NADH + H(+)</text>
        <dbReference type="Rhea" id="RHEA:20321"/>
        <dbReference type="ChEBI" id="CHEBI:15378"/>
        <dbReference type="ChEBI" id="CHEBI:39785"/>
        <dbReference type="ChEBI" id="CHEBI:57540"/>
        <dbReference type="ChEBI" id="CHEBI:57945"/>
        <dbReference type="ChEBI" id="CHEBI:60039"/>
        <dbReference type="EC" id="1.5.1.1"/>
    </reaction>
    <physiologicalReaction direction="right-to-left" evidence="13">
        <dbReference type="Rhea" id="RHEA:20323"/>
    </physiologicalReaction>
</comment>
<evidence type="ECO:0000256" key="5">
    <source>
        <dbReference type="ARBA" id="ARBA00093190"/>
    </source>
</evidence>
<comment type="subunit">
    <text evidence="15">Homodimer. Binds the thyroid hormone triiodothyronine (T3); T3 binding inhibits enzymatic activity.</text>
</comment>
<accession>A0A7R8WSL7</accession>
<evidence type="ECO:0000313" key="18">
    <source>
        <dbReference type="EMBL" id="CAD7237080.1"/>
    </source>
</evidence>
<organism evidence="18">
    <name type="scientific">Cyprideis torosa</name>
    <dbReference type="NCBI Taxonomy" id="163714"/>
    <lineage>
        <taxon>Eukaryota</taxon>
        <taxon>Metazoa</taxon>
        <taxon>Ecdysozoa</taxon>
        <taxon>Arthropoda</taxon>
        <taxon>Crustacea</taxon>
        <taxon>Oligostraca</taxon>
        <taxon>Ostracoda</taxon>
        <taxon>Podocopa</taxon>
        <taxon>Podocopida</taxon>
        <taxon>Cytherocopina</taxon>
        <taxon>Cytheroidea</taxon>
        <taxon>Cytherideidae</taxon>
        <taxon>Cyprideis</taxon>
    </lineage>
</organism>
<gene>
    <name evidence="18" type="ORF">CTOB1V02_LOCUS14895</name>
</gene>
<sequence length="478" mass="52397">MGKLPDRAYPRDQGRVDMTIIIPFDEGEKQLDWIGLTDALEAGHRLGKAEITDVFLHRSADTMLNRSAWIDGLGLAVKVATVFPGNPAQGVPMINGAVSLFDDAHGTLAALVDFHLVTKWKTAGDSLLAARKLARPDSEHILIVGAGTVGGSLYDAYRSIFPQARFTVWNRTADKARAFAEERGIAWSDDLQMAVGQADIVTSATMSTEPLIKGAWLKPGQHIDLIGAYRPDMRETDDAALQRARVFVDSFDTTLGHIGEIKIPLETGALRREDVLADYYDIARFQRRSDDGGLLHHHRSGLGMLIHQRASRLCAGNRTTYLHHPNLGWFSRWCGIRRFVDEHGCANDRLLYPAQGVWSRTLMVPIRAVMTSAIMLALFALVGTGLVASINALTKDQIAANIRESTLRSLGEVLPADRYNNDLLHSTRQISATELNSKSTATVYLARKDGAPVAALFEVSTLRGYSGLISALVGVNYD</sequence>
<comment type="catalytic activity">
    <reaction evidence="11">
        <text>(S)-cystathionine ketimine + NADH + 2 H(+) = (3R,5S)-2,3,5,6,7-pentahydro-1,4-thiazepine-3,5-dicarboxylate + NAD(+)</text>
        <dbReference type="Rhea" id="RHEA:68032"/>
        <dbReference type="ChEBI" id="CHEBI:15378"/>
        <dbReference type="ChEBI" id="CHEBI:57540"/>
        <dbReference type="ChEBI" id="CHEBI:57945"/>
        <dbReference type="ChEBI" id="CHEBI:176808"/>
        <dbReference type="ChEBI" id="CHEBI:176810"/>
    </reaction>
    <physiologicalReaction direction="left-to-right" evidence="11">
        <dbReference type="Rhea" id="RHEA:68033"/>
    </physiologicalReaction>
</comment>
<evidence type="ECO:0000256" key="4">
    <source>
        <dbReference type="ARBA" id="ARBA00033420"/>
    </source>
</evidence>
<feature type="non-terminal residue" evidence="18">
    <location>
        <position position="478"/>
    </location>
</feature>
<dbReference type="AlphaFoldDB" id="A0A7R8WSL7"/>
<evidence type="ECO:0000256" key="15">
    <source>
        <dbReference type="ARBA" id="ARBA00093567"/>
    </source>
</evidence>
<comment type="catalytic activity">
    <reaction evidence="14">
        <text>L-pipecolate + NADP(+) = Delta(1)-piperideine-2-carboxylate + NADPH + H(+)</text>
        <dbReference type="Rhea" id="RHEA:12524"/>
        <dbReference type="ChEBI" id="CHEBI:15378"/>
        <dbReference type="ChEBI" id="CHEBI:57783"/>
        <dbReference type="ChEBI" id="CHEBI:58349"/>
        <dbReference type="ChEBI" id="CHEBI:61185"/>
        <dbReference type="ChEBI" id="CHEBI:77631"/>
        <dbReference type="EC" id="1.5.1.1"/>
    </reaction>
    <physiologicalReaction direction="right-to-left" evidence="14">
        <dbReference type="Rhea" id="RHEA:12526"/>
    </physiologicalReaction>
</comment>
<evidence type="ECO:0000256" key="13">
    <source>
        <dbReference type="ARBA" id="ARBA00093264"/>
    </source>
</evidence>
<proteinExistence type="inferred from homology"/>
<dbReference type="InterPro" id="IPR023401">
    <property type="entry name" value="ODC_N"/>
</dbReference>
<dbReference type="GO" id="GO:0047127">
    <property type="term" value="F:thiomorpholine-carboxylate dehydrogenase activity"/>
    <property type="evidence" value="ECO:0007669"/>
    <property type="project" value="UniProtKB-EC"/>
</dbReference>
<comment type="catalytic activity">
    <reaction evidence="12">
        <text>(3R)-1,4-thiomorpholine-3-carboxylate + NADP(+) = 3,4-dehydrothiomorpholine-3-carboxylate + NADPH + 2 H(+)</text>
        <dbReference type="Rhea" id="RHEA:12500"/>
        <dbReference type="ChEBI" id="CHEBI:15378"/>
        <dbReference type="ChEBI" id="CHEBI:57783"/>
        <dbReference type="ChEBI" id="CHEBI:58349"/>
        <dbReference type="ChEBI" id="CHEBI:58517"/>
        <dbReference type="ChEBI" id="CHEBI:176873"/>
        <dbReference type="EC" id="1.5.1.25"/>
    </reaction>
    <physiologicalReaction direction="right-to-left" evidence="12">
        <dbReference type="Rhea" id="RHEA:12502"/>
    </physiologicalReaction>
</comment>
<dbReference type="EMBL" id="OB684543">
    <property type="protein sequence ID" value="CAD7237080.1"/>
    <property type="molecule type" value="Genomic_DNA"/>
</dbReference>
<dbReference type="EC" id="1.5.1.25" evidence="2"/>
<evidence type="ECO:0000256" key="17">
    <source>
        <dbReference type="ARBA" id="ARBA00093650"/>
    </source>
</evidence>
<dbReference type="SUPFAM" id="SSF51735">
    <property type="entry name" value="NAD(P)-binding Rossmann-fold domains"/>
    <property type="match status" value="1"/>
</dbReference>
<comment type="catalytic activity">
    <reaction evidence="5">
        <text>L-pipecolate + NAD(+) = Delta(1)-piperideine-2-carboxylate + NADH + H(+)</text>
        <dbReference type="Rhea" id="RHEA:30807"/>
        <dbReference type="ChEBI" id="CHEBI:15378"/>
        <dbReference type="ChEBI" id="CHEBI:57540"/>
        <dbReference type="ChEBI" id="CHEBI:57945"/>
        <dbReference type="ChEBI" id="CHEBI:61185"/>
        <dbReference type="ChEBI" id="CHEBI:77631"/>
        <dbReference type="EC" id="1.5.1.1"/>
    </reaction>
    <physiologicalReaction direction="right-to-left" evidence="5">
        <dbReference type="Rhea" id="RHEA:30809"/>
    </physiologicalReaction>
</comment>
<dbReference type="GO" id="GO:0050241">
    <property type="term" value="F:pyrroline-2-carboxylate reductase activity"/>
    <property type="evidence" value="ECO:0007669"/>
    <property type="project" value="UniProtKB-EC"/>
</dbReference>
<evidence type="ECO:0000256" key="8">
    <source>
        <dbReference type="ARBA" id="ARBA00093226"/>
    </source>
</evidence>
<dbReference type="Pfam" id="PF02423">
    <property type="entry name" value="OCD_Mu_crystall"/>
    <property type="match status" value="1"/>
</dbReference>
<dbReference type="InterPro" id="IPR036291">
    <property type="entry name" value="NAD(P)-bd_dom_sf"/>
</dbReference>
<evidence type="ECO:0000256" key="12">
    <source>
        <dbReference type="ARBA" id="ARBA00093263"/>
    </source>
</evidence>
<comment type="catalytic activity">
    <reaction evidence="8">
        <text>(3R)-1,4-thiomorpholine-3-carboxylate + NAD(+) = 3,4-dehydrothiomorpholine-3-carboxylate + NADH + 2 H(+)</text>
        <dbReference type="Rhea" id="RHEA:12504"/>
        <dbReference type="ChEBI" id="CHEBI:15378"/>
        <dbReference type="ChEBI" id="CHEBI:57540"/>
        <dbReference type="ChEBI" id="CHEBI:57945"/>
        <dbReference type="ChEBI" id="CHEBI:58517"/>
        <dbReference type="ChEBI" id="CHEBI:176873"/>
        <dbReference type="EC" id="1.5.1.25"/>
    </reaction>
    <physiologicalReaction direction="right-to-left" evidence="8">
        <dbReference type="Rhea" id="RHEA:12506"/>
    </physiologicalReaction>
</comment>
<evidence type="ECO:0000256" key="1">
    <source>
        <dbReference type="ARBA" id="ARBA00008903"/>
    </source>
</evidence>
<comment type="catalytic activity">
    <reaction evidence="7">
        <text>L-proline + NADP(+) = 1-pyrroline-2-carboxylate + NADPH + H(+)</text>
        <dbReference type="Rhea" id="RHEA:20317"/>
        <dbReference type="ChEBI" id="CHEBI:15378"/>
        <dbReference type="ChEBI" id="CHEBI:39785"/>
        <dbReference type="ChEBI" id="CHEBI:57783"/>
        <dbReference type="ChEBI" id="CHEBI:58349"/>
        <dbReference type="ChEBI" id="CHEBI:60039"/>
        <dbReference type="EC" id="1.5.1.1"/>
    </reaction>
    <physiologicalReaction direction="right-to-left" evidence="7">
        <dbReference type="Rhea" id="RHEA:20319"/>
    </physiologicalReaction>
</comment>
<comment type="catalytic activity">
    <reaction evidence="6">
        <text>Delta(2)-thiazoline-2-carboxylate + NADPH + 2 H(+) = L-thiazolidine-2-carboxylate + NADP(+)</text>
        <dbReference type="Rhea" id="RHEA:68072"/>
        <dbReference type="ChEBI" id="CHEBI:15378"/>
        <dbReference type="ChEBI" id="CHEBI:57783"/>
        <dbReference type="ChEBI" id="CHEBI:58349"/>
        <dbReference type="ChEBI" id="CHEBI:176895"/>
        <dbReference type="ChEBI" id="CHEBI:176896"/>
    </reaction>
    <physiologicalReaction direction="left-to-right" evidence="6">
        <dbReference type="Rhea" id="RHEA:68073"/>
    </physiologicalReaction>
</comment>
<comment type="catalytic activity">
    <reaction evidence="10">
        <text>(R)-lanthionine ketimine + NADPH + 2 H(+) = (3R,5R)-1,4-thiomorpholine-3,5-dicarboxylate + NADP(+)</text>
        <dbReference type="Rhea" id="RHEA:68040"/>
        <dbReference type="ChEBI" id="CHEBI:15378"/>
        <dbReference type="ChEBI" id="CHEBI:57783"/>
        <dbReference type="ChEBI" id="CHEBI:58349"/>
        <dbReference type="ChEBI" id="CHEBI:176891"/>
        <dbReference type="ChEBI" id="CHEBI:176892"/>
    </reaction>
    <physiologicalReaction direction="left-to-right" evidence="10">
        <dbReference type="Rhea" id="RHEA:68041"/>
    </physiologicalReaction>
</comment>
<evidence type="ECO:0000256" key="2">
    <source>
        <dbReference type="ARBA" id="ARBA00012883"/>
    </source>
</evidence>
<dbReference type="OrthoDB" id="41492at2759"/>